<keyword evidence="3" id="KW-1185">Reference proteome</keyword>
<proteinExistence type="predicted"/>
<dbReference type="AlphaFoldDB" id="A0AA36G6H6"/>
<dbReference type="Pfam" id="PF01579">
    <property type="entry name" value="DUF19"/>
    <property type="match status" value="1"/>
</dbReference>
<evidence type="ECO:0000313" key="3">
    <source>
        <dbReference type="Proteomes" id="UP001177023"/>
    </source>
</evidence>
<feature type="non-terminal residue" evidence="2">
    <location>
        <position position="270"/>
    </location>
</feature>
<evidence type="ECO:0000259" key="1">
    <source>
        <dbReference type="Pfam" id="PF01579"/>
    </source>
</evidence>
<comment type="caution">
    <text evidence="2">The sequence shown here is derived from an EMBL/GenBank/DDBJ whole genome shotgun (WGS) entry which is preliminary data.</text>
</comment>
<accession>A0AA36G6H6</accession>
<dbReference type="PANTHER" id="PTHR37431">
    <property type="entry name" value="PROTEIN CBG06927"/>
    <property type="match status" value="1"/>
</dbReference>
<feature type="domain" description="T20D4.11-like" evidence="1">
    <location>
        <begin position="73"/>
        <end position="202"/>
    </location>
</feature>
<dbReference type="PANTHER" id="PTHR37431:SF3">
    <property type="entry name" value="DUF19 DOMAIN-CONTAINING PROTEIN"/>
    <property type="match status" value="1"/>
</dbReference>
<gene>
    <name evidence="2" type="ORF">MSPICULIGERA_LOCUS19316</name>
</gene>
<reference evidence="2" key="1">
    <citation type="submission" date="2023-06" db="EMBL/GenBank/DDBJ databases">
        <authorList>
            <person name="Delattre M."/>
        </authorList>
    </citation>
    <scope>NUCLEOTIDE SEQUENCE</scope>
    <source>
        <strain evidence="2">AF72</strain>
    </source>
</reference>
<sequence length="270" mass="29961">MMRGINKIILLLAAASSALADYCPAQISSKIQECVQPVAEYAKVLNENQDSNRPGSDFPAMTQFSLPNMGGRVFNDLCKLVHKFNRCVQPLRADCPRHVTISLIDSSYGYLCNEGYSTFLESAECLMELDRQPSVKACHDETLQEIEVANTESGLAMNAKLDKMCSALNFFSDCVKSPIRQDCGSAAWAVIYRVLKDTTNTLMPGCQFTVSHHRRKGMEPKETTVYETVPTEATNIVISEGMRQAAEPLNTATSAKIFTLFLIPFLHLLF</sequence>
<evidence type="ECO:0000313" key="2">
    <source>
        <dbReference type="EMBL" id="CAJ0581149.1"/>
    </source>
</evidence>
<dbReference type="EMBL" id="CATQJA010002662">
    <property type="protein sequence ID" value="CAJ0581149.1"/>
    <property type="molecule type" value="Genomic_DNA"/>
</dbReference>
<name>A0AA36G6H6_9BILA</name>
<dbReference type="InterPro" id="IPR002542">
    <property type="entry name" value="T20D4.11-like_dom"/>
</dbReference>
<protein>
    <recommendedName>
        <fullName evidence="1">T20D4.11-like domain-containing protein</fullName>
    </recommendedName>
</protein>
<dbReference type="Proteomes" id="UP001177023">
    <property type="component" value="Unassembled WGS sequence"/>
</dbReference>
<organism evidence="2 3">
    <name type="scientific">Mesorhabditis spiculigera</name>
    <dbReference type="NCBI Taxonomy" id="96644"/>
    <lineage>
        <taxon>Eukaryota</taxon>
        <taxon>Metazoa</taxon>
        <taxon>Ecdysozoa</taxon>
        <taxon>Nematoda</taxon>
        <taxon>Chromadorea</taxon>
        <taxon>Rhabditida</taxon>
        <taxon>Rhabditina</taxon>
        <taxon>Rhabditomorpha</taxon>
        <taxon>Rhabditoidea</taxon>
        <taxon>Rhabditidae</taxon>
        <taxon>Mesorhabditinae</taxon>
        <taxon>Mesorhabditis</taxon>
    </lineage>
</organism>